<accession>A0A4Q2ECH1</accession>
<dbReference type="Proteomes" id="UP000290624">
    <property type="component" value="Unassembled WGS sequence"/>
</dbReference>
<evidence type="ECO:0000256" key="1">
    <source>
        <dbReference type="SAM" id="MobiDB-lite"/>
    </source>
</evidence>
<feature type="compositionally biased region" description="Acidic residues" evidence="1">
    <location>
        <begin position="32"/>
        <end position="41"/>
    </location>
</feature>
<reference evidence="2 3" key="1">
    <citation type="submission" date="2018-01" db="EMBL/GenBank/DDBJ databases">
        <title>Lactibacter flavus gen. nov., sp. nov., a novel bacterium of the family Propionibacteriaceae isolated from raw milk and dairy products.</title>
        <authorList>
            <person name="Wenning M."/>
            <person name="Breitenwieser F."/>
            <person name="Huptas C."/>
            <person name="von Neubeck M."/>
            <person name="Busse H.-J."/>
            <person name="Scherer S."/>
        </authorList>
    </citation>
    <scope>NUCLEOTIDE SEQUENCE [LARGE SCALE GENOMIC DNA]</scope>
    <source>
        <strain evidence="2 3">VG341</strain>
    </source>
</reference>
<dbReference type="AlphaFoldDB" id="A0A4Q2ECH1"/>
<dbReference type="RefSeq" id="WP_129459666.1">
    <property type="nucleotide sequence ID" value="NZ_PPCV01000011.1"/>
</dbReference>
<dbReference type="OrthoDB" id="8911139at2"/>
<protein>
    <submittedName>
        <fullName evidence="2">Uncharacterized protein</fullName>
    </submittedName>
</protein>
<evidence type="ECO:0000313" key="3">
    <source>
        <dbReference type="Proteomes" id="UP000290624"/>
    </source>
</evidence>
<feature type="region of interest" description="Disordered" evidence="1">
    <location>
        <begin position="32"/>
        <end position="60"/>
    </location>
</feature>
<comment type="caution">
    <text evidence="2">The sequence shown here is derived from an EMBL/GenBank/DDBJ whole genome shotgun (WGS) entry which is preliminary data.</text>
</comment>
<organism evidence="2 3">
    <name type="scientific">Propioniciclava flava</name>
    <dbReference type="NCBI Taxonomy" id="2072026"/>
    <lineage>
        <taxon>Bacteria</taxon>
        <taxon>Bacillati</taxon>
        <taxon>Actinomycetota</taxon>
        <taxon>Actinomycetes</taxon>
        <taxon>Propionibacteriales</taxon>
        <taxon>Propionibacteriaceae</taxon>
        <taxon>Propioniciclava</taxon>
    </lineage>
</organism>
<gene>
    <name evidence="2" type="ORF">C1706_13020</name>
</gene>
<evidence type="ECO:0000313" key="2">
    <source>
        <dbReference type="EMBL" id="RXW31230.1"/>
    </source>
</evidence>
<proteinExistence type="predicted"/>
<sequence>MSATEDFQQQVLRGHDLPADLRLLVAGAAEGEETPFDDLEAEPLLPGSDDVNDTSYLSEEERADPDIAANLAAIDEVLARAVWVARDGEGRAYGYWLEGRAEADGVQGAPIVTFDSEGQFDLSPAATLAEACVYANALDEEDFEAGRDAFAGAGIAFSAQTLGELDAVEATVSPTPAELHARRYEELLKTS</sequence>
<name>A0A4Q2ECH1_9ACTN</name>
<dbReference type="EMBL" id="PPCV01000011">
    <property type="protein sequence ID" value="RXW31230.1"/>
    <property type="molecule type" value="Genomic_DNA"/>
</dbReference>
<keyword evidence="3" id="KW-1185">Reference proteome</keyword>